<keyword evidence="2" id="KW-1185">Reference proteome</keyword>
<protein>
    <submittedName>
        <fullName evidence="1">Esterase</fullName>
    </submittedName>
</protein>
<dbReference type="PANTHER" id="PTHR35602:SF3">
    <property type="entry name" value="ESTERASE YQIA"/>
    <property type="match status" value="1"/>
</dbReference>
<dbReference type="RefSeq" id="WP_058639999.1">
    <property type="nucleotide sequence ID" value="NZ_LDSL01000001.1"/>
</dbReference>
<reference evidence="1 2" key="1">
    <citation type="journal article" date="2016" name="Front. Microbiol.">
        <title>Genomic Resource of Rice Seed Associated Bacteria.</title>
        <authorList>
            <person name="Midha S."/>
            <person name="Bansal K."/>
            <person name="Sharma S."/>
            <person name="Kumar N."/>
            <person name="Patil P.P."/>
            <person name="Chaudhry V."/>
            <person name="Patil P.B."/>
        </authorList>
    </citation>
    <scope>NUCLEOTIDE SEQUENCE [LARGE SCALE GENOMIC DNA]</scope>
    <source>
        <strain evidence="1 2">NS331</strain>
    </source>
</reference>
<dbReference type="PANTHER" id="PTHR35602">
    <property type="entry name" value="ESTERASE YQIA-RELATED"/>
    <property type="match status" value="1"/>
</dbReference>
<dbReference type="PATRIC" id="fig|433924.3.peg.30"/>
<dbReference type="SUPFAM" id="SSF53474">
    <property type="entry name" value="alpha/beta-Hydrolases"/>
    <property type="match status" value="1"/>
</dbReference>
<dbReference type="Gene3D" id="3.40.50.1820">
    <property type="entry name" value="alpha/beta hydrolase"/>
    <property type="match status" value="1"/>
</dbReference>
<dbReference type="OrthoDB" id="9814831at2"/>
<dbReference type="InterPro" id="IPR008886">
    <property type="entry name" value="UPF0227/Esterase_YqiA"/>
</dbReference>
<dbReference type="Proteomes" id="UP000072741">
    <property type="component" value="Unassembled WGS sequence"/>
</dbReference>
<sequence>MPTTHLLYLHGFRSSPQSAKARVMAARVAERHPALHWWCPHLPPSPREAAQLIAEGTADWPAEGMAVVGSSLGGFYATWLAARTGCRAVVINPAVDPARDLAAYIGEQTAWHDPEAHFFFRPEYIDELLALQTGPLPHPERLMAVIAKGDEVLDWREMTARYPGSQLRVVEGGDHALSDFETAHLDAVMAFLQPA</sequence>
<name>A0A147HCS8_9BURK</name>
<dbReference type="InterPro" id="IPR029058">
    <property type="entry name" value="AB_hydrolase_fold"/>
</dbReference>
<proteinExistence type="predicted"/>
<dbReference type="AlphaFoldDB" id="A0A147HCS8"/>
<accession>A0A147HCS8</accession>
<organism evidence="1 2">
    <name type="scientific">Pseudacidovorax intermedius</name>
    <dbReference type="NCBI Taxonomy" id="433924"/>
    <lineage>
        <taxon>Bacteria</taxon>
        <taxon>Pseudomonadati</taxon>
        <taxon>Pseudomonadota</taxon>
        <taxon>Betaproteobacteria</taxon>
        <taxon>Burkholderiales</taxon>
        <taxon>Comamonadaceae</taxon>
        <taxon>Pseudacidovorax</taxon>
    </lineage>
</organism>
<dbReference type="EMBL" id="LDSL01000001">
    <property type="protein sequence ID" value="KTT27986.1"/>
    <property type="molecule type" value="Genomic_DNA"/>
</dbReference>
<evidence type="ECO:0000313" key="1">
    <source>
        <dbReference type="EMBL" id="KTT27986.1"/>
    </source>
</evidence>
<comment type="caution">
    <text evidence="1">The sequence shown here is derived from an EMBL/GenBank/DDBJ whole genome shotgun (WGS) entry which is preliminary data.</text>
</comment>
<evidence type="ECO:0000313" key="2">
    <source>
        <dbReference type="Proteomes" id="UP000072741"/>
    </source>
</evidence>
<gene>
    <name evidence="1" type="ORF">NS331_00130</name>
</gene>
<dbReference type="Pfam" id="PF05728">
    <property type="entry name" value="UPF0227"/>
    <property type="match status" value="1"/>
</dbReference>